<dbReference type="EMBL" id="JAOBYN010000009">
    <property type="protein sequence ID" value="MDH1055334.1"/>
    <property type="molecule type" value="Genomic_DNA"/>
</dbReference>
<accession>A0AA42SSX3</accession>
<dbReference type="Gene3D" id="3.40.390.10">
    <property type="entry name" value="Collagenase (Catalytic Domain)"/>
    <property type="match status" value="1"/>
</dbReference>
<keyword evidence="2" id="KW-0732">Signal</keyword>
<dbReference type="InterPro" id="IPR003305">
    <property type="entry name" value="CenC_carb-bd"/>
</dbReference>
<organism evidence="4 5">
    <name type="scientific">Aquipseudomonas alcaligenes</name>
    <name type="common">Pseudomonas alcaligenes</name>
    <dbReference type="NCBI Taxonomy" id="43263"/>
    <lineage>
        <taxon>Bacteria</taxon>
        <taxon>Pseudomonadati</taxon>
        <taxon>Pseudomonadota</taxon>
        <taxon>Gammaproteobacteria</taxon>
        <taxon>Pseudomonadales</taxon>
        <taxon>Pseudomonadaceae</taxon>
        <taxon>Aquipseudomonas</taxon>
    </lineage>
</organism>
<dbReference type="AlphaFoldDB" id="A0AA42SSX3"/>
<dbReference type="Gene3D" id="2.60.120.260">
    <property type="entry name" value="Galactose-binding domain-like"/>
    <property type="match status" value="2"/>
</dbReference>
<evidence type="ECO:0000256" key="1">
    <source>
        <dbReference type="ARBA" id="ARBA00022801"/>
    </source>
</evidence>
<dbReference type="GO" id="GO:0008237">
    <property type="term" value="F:metallopeptidase activity"/>
    <property type="evidence" value="ECO:0007669"/>
    <property type="project" value="InterPro"/>
</dbReference>
<evidence type="ECO:0000259" key="3">
    <source>
        <dbReference type="Pfam" id="PF02018"/>
    </source>
</evidence>
<comment type="caution">
    <text evidence="4">The sequence shown here is derived from an EMBL/GenBank/DDBJ whole genome shotgun (WGS) entry which is preliminary data.</text>
</comment>
<feature type="chain" id="PRO_5041288198" evidence="2">
    <location>
        <begin position="20"/>
        <end position="590"/>
    </location>
</feature>
<dbReference type="RefSeq" id="WP_280053983.1">
    <property type="nucleotide sequence ID" value="NZ_JAOBYN010000009.1"/>
</dbReference>
<evidence type="ECO:0000313" key="5">
    <source>
        <dbReference type="Proteomes" id="UP001158730"/>
    </source>
</evidence>
<evidence type="ECO:0000313" key="4">
    <source>
        <dbReference type="EMBL" id="MDH1055334.1"/>
    </source>
</evidence>
<dbReference type="InterPro" id="IPR008979">
    <property type="entry name" value="Galactose-bd-like_sf"/>
</dbReference>
<protein>
    <submittedName>
        <fullName evidence="4">M12 family metallo-peptidase</fullName>
    </submittedName>
</protein>
<gene>
    <name evidence="4" type="ORF">N5C05_11265</name>
</gene>
<keyword evidence="1" id="KW-0378">Hydrolase</keyword>
<sequence>MNKLLTGLSLALTTLAAQASPQTVDIMVLYTKDALALPNGRDIDARIASYIEYTNNAYAKSDTNLRLRLVHKQLLDWATYYDVSGSNLSGFTNDAQVQRLREQYGADVVQLLNRTTQGQGYGVCGIAWVGTGAKNSDQFYSNAKDMAYGLTGIDCGLSTFAHEIGHNMGLRHSYEQDLQSGYYQSHSGTHEWSRGYGVQGQFSTIMGYPQVFGARRQAPLFSNPRLIDSECAGQACGQHDHADASRALNSMATQIANFRPTKVPVSAPPTSPKPELPWCSKPALNGLVSNGEFRTSDGWTAMFGRANLSLVNITANCRDNALLLTTQGFDALATTVSGLRSGVQYRLKARVKLQAANSRENVRLAIVNEDSEGRLDFTPGGASTLSVTGNEFSLLETSFTYKPSNKALRNQYVAIWSDSGSSLMADEVQLVEVVAKPPVTPPPPAKFGWNFENGTAGWAGFHGSNRVSTFASGSRKAMEVHSRKQDGAGAVASLLGNITPGQRYRFSTDITISRSKTVSATAYAYLYLVDSKGHAQQIALDQKKTRGGSWSKLQKDIQIPAGTFNRIDLRIVGSHKAQSLFIDNVSLSKL</sequence>
<reference evidence="4" key="1">
    <citation type="submission" date="2022-09" db="EMBL/GenBank/DDBJ databases">
        <title>Intensive care unit water sources are persistently colonized with multi-drug resistant bacteria and are the site of extensive horizontal gene transfer of antibiotic resistance genes.</title>
        <authorList>
            <person name="Diorio-Toth L."/>
        </authorList>
    </citation>
    <scope>NUCLEOTIDE SEQUENCE</scope>
    <source>
        <strain evidence="4">GD03990</strain>
    </source>
</reference>
<feature type="domain" description="CBM-cenC" evidence="3">
    <location>
        <begin position="450"/>
        <end position="573"/>
    </location>
</feature>
<dbReference type="Proteomes" id="UP001158730">
    <property type="component" value="Unassembled WGS sequence"/>
</dbReference>
<dbReference type="Pfam" id="PF13582">
    <property type="entry name" value="Reprolysin_3"/>
    <property type="match status" value="1"/>
</dbReference>
<dbReference type="GO" id="GO:0016798">
    <property type="term" value="F:hydrolase activity, acting on glycosyl bonds"/>
    <property type="evidence" value="ECO:0007669"/>
    <property type="project" value="InterPro"/>
</dbReference>
<feature type="signal peptide" evidence="2">
    <location>
        <begin position="1"/>
        <end position="19"/>
    </location>
</feature>
<evidence type="ECO:0000256" key="2">
    <source>
        <dbReference type="SAM" id="SignalP"/>
    </source>
</evidence>
<dbReference type="InterPro" id="IPR024079">
    <property type="entry name" value="MetalloPept_cat_dom_sf"/>
</dbReference>
<proteinExistence type="predicted"/>
<name>A0AA42SSX3_AQUAC</name>
<dbReference type="SUPFAM" id="SSF55486">
    <property type="entry name" value="Metalloproteases ('zincins'), catalytic domain"/>
    <property type="match status" value="1"/>
</dbReference>
<dbReference type="SUPFAM" id="SSF49785">
    <property type="entry name" value="Galactose-binding domain-like"/>
    <property type="match status" value="2"/>
</dbReference>
<dbReference type="Pfam" id="PF02018">
    <property type="entry name" value="CBM_4_9"/>
    <property type="match status" value="1"/>
</dbReference>